<proteinExistence type="predicted"/>
<feature type="transmembrane region" description="Helical" evidence="2">
    <location>
        <begin position="96"/>
        <end position="118"/>
    </location>
</feature>
<keyword evidence="3" id="KW-0378">Hydrolase</keyword>
<accession>A0A2T4UME4</accession>
<feature type="transmembrane region" description="Helical" evidence="2">
    <location>
        <begin position="158"/>
        <end position="179"/>
    </location>
</feature>
<sequence>MSRKVPCTSTIGGRSSRGRQPKSFVPGGATPSTGTAWICAGATAGTTRADASAAAPSAATARALPGVLMPASVPCCAMATPPLPDPRVTRDVSRRLVGTAGILGMTLSGALVLAAAGLETTPVIFVLAVMLAIAPVPLLAAGVLWLDRYEPEPRRMLVFTFAWGATVACFVALVLNTIGQAVVGSSLGAEAGEIYGGSISAPVVEETAKAAAIWVIVRRRRTELDGVLDGIVYAAMVGLGFAATENVLYYGRGAVEEGLVGALATFVVRGVMSPFAHPVFTAATGIGFGLAARSRSGFVRRVAPVLGLLVAIGLHSLWNTSASTGAFFGVYLLFMVPIFFGILLVARLDRRRERKAIERHLPAYVQAGWLPAGAVGELASLPARRRARKRAKAQGGRRARRAVADQQLIATELAFLRDRRERGLTDDAWQAHEATLLEQLRAATAGPAAPGDLSGTP</sequence>
<dbReference type="PANTHER" id="PTHR36844">
    <property type="entry name" value="PROTEASE PRSW"/>
    <property type="match status" value="1"/>
</dbReference>
<feature type="transmembrane region" description="Helical" evidence="2">
    <location>
        <begin position="124"/>
        <end position="146"/>
    </location>
</feature>
<name>A0A2T4UME4_9ACTN</name>
<reference evidence="3 4" key="1">
    <citation type="submission" date="2018-03" db="EMBL/GenBank/DDBJ databases">
        <title>Aquarubrobacter algicola gen. nov., sp. nov., a novel actinobacterium isolated from shallow eutrophic lake during the end of cyanobacterial harmful algal blooms.</title>
        <authorList>
            <person name="Chun S.J."/>
        </authorList>
    </citation>
    <scope>NUCLEOTIDE SEQUENCE [LARGE SCALE GENOMIC DNA]</scope>
    <source>
        <strain evidence="3 4">Seoho-28</strain>
    </source>
</reference>
<evidence type="ECO:0000313" key="4">
    <source>
        <dbReference type="Proteomes" id="UP000240739"/>
    </source>
</evidence>
<feature type="transmembrane region" description="Helical" evidence="2">
    <location>
        <begin position="324"/>
        <end position="346"/>
    </location>
</feature>
<evidence type="ECO:0000256" key="2">
    <source>
        <dbReference type="SAM" id="Phobius"/>
    </source>
</evidence>
<dbReference type="InterPro" id="IPR026898">
    <property type="entry name" value="PrsW"/>
</dbReference>
<feature type="transmembrane region" description="Helical" evidence="2">
    <location>
        <begin position="298"/>
        <end position="318"/>
    </location>
</feature>
<keyword evidence="2" id="KW-0812">Transmembrane</keyword>
<keyword evidence="4" id="KW-1185">Reference proteome</keyword>
<feature type="transmembrane region" description="Helical" evidence="2">
    <location>
        <begin position="199"/>
        <end position="218"/>
    </location>
</feature>
<keyword evidence="2" id="KW-0472">Membrane</keyword>
<dbReference type="GO" id="GO:0006508">
    <property type="term" value="P:proteolysis"/>
    <property type="evidence" value="ECO:0007669"/>
    <property type="project" value="UniProtKB-KW"/>
</dbReference>
<dbReference type="PANTHER" id="PTHR36844:SF1">
    <property type="entry name" value="PROTEASE PRSW"/>
    <property type="match status" value="1"/>
</dbReference>
<gene>
    <name evidence="3" type="ORF">C7Y72_12430</name>
</gene>
<dbReference type="AlphaFoldDB" id="A0A2T4UME4"/>
<protein>
    <submittedName>
        <fullName evidence="3">PrsW family intramembrane metalloprotease</fullName>
    </submittedName>
</protein>
<feature type="region of interest" description="Disordered" evidence="1">
    <location>
        <begin position="1"/>
        <end position="29"/>
    </location>
</feature>
<evidence type="ECO:0000313" key="3">
    <source>
        <dbReference type="EMBL" id="PTL60389.1"/>
    </source>
</evidence>
<dbReference type="GO" id="GO:0008237">
    <property type="term" value="F:metallopeptidase activity"/>
    <property type="evidence" value="ECO:0007669"/>
    <property type="project" value="UniProtKB-KW"/>
</dbReference>
<keyword evidence="2" id="KW-1133">Transmembrane helix</keyword>
<keyword evidence="3" id="KW-0482">Metalloprotease</keyword>
<keyword evidence="3" id="KW-0645">Protease</keyword>
<comment type="caution">
    <text evidence="3">The sequence shown here is derived from an EMBL/GenBank/DDBJ whole genome shotgun (WGS) entry which is preliminary data.</text>
</comment>
<feature type="transmembrane region" description="Helical" evidence="2">
    <location>
        <begin position="230"/>
        <end position="251"/>
    </location>
</feature>
<organism evidence="3 4">
    <name type="scientific">Paraconexibacter algicola</name>
    <dbReference type="NCBI Taxonomy" id="2133960"/>
    <lineage>
        <taxon>Bacteria</taxon>
        <taxon>Bacillati</taxon>
        <taxon>Actinomycetota</taxon>
        <taxon>Thermoleophilia</taxon>
        <taxon>Solirubrobacterales</taxon>
        <taxon>Paraconexibacteraceae</taxon>
        <taxon>Paraconexibacter</taxon>
    </lineage>
</organism>
<evidence type="ECO:0000256" key="1">
    <source>
        <dbReference type="SAM" id="MobiDB-lite"/>
    </source>
</evidence>
<dbReference type="Pfam" id="PF13367">
    <property type="entry name" value="PrsW-protease"/>
    <property type="match status" value="1"/>
</dbReference>
<dbReference type="Proteomes" id="UP000240739">
    <property type="component" value="Unassembled WGS sequence"/>
</dbReference>
<feature type="transmembrane region" description="Helical" evidence="2">
    <location>
        <begin position="271"/>
        <end position="291"/>
    </location>
</feature>
<dbReference type="EMBL" id="PYYB01000001">
    <property type="protein sequence ID" value="PTL60389.1"/>
    <property type="molecule type" value="Genomic_DNA"/>
</dbReference>